<feature type="binding site" evidence="4">
    <location>
        <position position="61"/>
    </location>
    <ligand>
        <name>beta-alanine</name>
        <dbReference type="ChEBI" id="CHEBI:57966"/>
    </ligand>
</feature>
<dbReference type="NCBIfam" id="TIGR00125">
    <property type="entry name" value="cyt_tran_rel"/>
    <property type="match status" value="1"/>
</dbReference>
<feature type="binding site" evidence="4">
    <location>
        <begin position="30"/>
        <end position="37"/>
    </location>
    <ligand>
        <name>ATP</name>
        <dbReference type="ChEBI" id="CHEBI:30616"/>
    </ligand>
</feature>
<evidence type="ECO:0000313" key="6">
    <source>
        <dbReference type="Proteomes" id="UP000812672"/>
    </source>
</evidence>
<sequence>MIHIETIKEMRDKSQAARQNGQSIGFVATMGFLHEGHLQLVKNARKENDLVVVSIFVNPLQFNQSSDLATYPRDLARDTALLEAEGVDIVFHPSVEEMYPKQSVVQMSLLSRQDVLCGASRPGHFEGVLKVLSKLFLIIQPTKTYFGIKDAQQVAVVEALIEELNFDITLVPVPTIREPDGLALSSRNVRLSPEERKDATNIYQALRAGQQYIRSNEYWSRDQVIDYMEHILRERISGKVDYVNCLTYPDLQPLINENDSVILAVAVYYENARLIDNLILDQSGEEIYRSDKK</sequence>
<evidence type="ECO:0000313" key="5">
    <source>
        <dbReference type="EMBL" id="MBU6079492.1"/>
    </source>
</evidence>
<dbReference type="Proteomes" id="UP000812672">
    <property type="component" value="Unassembled WGS sequence"/>
</dbReference>
<keyword evidence="6" id="KW-1185">Reference proteome</keyword>
<evidence type="ECO:0000256" key="1">
    <source>
        <dbReference type="ARBA" id="ARBA00022490"/>
    </source>
</evidence>
<comment type="pathway">
    <text evidence="4">Cofactor biosynthesis; (R)-pantothenate biosynthesis; (R)-pantothenate from (R)-pantoate and beta-alanine: step 1/1.</text>
</comment>
<keyword evidence="4" id="KW-0566">Pantothenate biosynthesis</keyword>
<dbReference type="InterPro" id="IPR003721">
    <property type="entry name" value="Pantoate_ligase"/>
</dbReference>
<dbReference type="EC" id="6.3.2.1" evidence="4"/>
<feature type="binding site" evidence="4">
    <location>
        <begin position="184"/>
        <end position="187"/>
    </location>
    <ligand>
        <name>ATP</name>
        <dbReference type="ChEBI" id="CHEBI:30616"/>
    </ligand>
</feature>
<comment type="caution">
    <text evidence="5">The sequence shown here is derived from an EMBL/GenBank/DDBJ whole genome shotgun (WGS) entry which is preliminary data.</text>
</comment>
<dbReference type="RefSeq" id="WP_216686492.1">
    <property type="nucleotide sequence ID" value="NZ_CAUPKR010000001.1"/>
</dbReference>
<organism evidence="5 6">
    <name type="scientific">Allobacillus halotolerans</name>
    <dbReference type="NCBI Taxonomy" id="570278"/>
    <lineage>
        <taxon>Bacteria</taxon>
        <taxon>Bacillati</taxon>
        <taxon>Bacillota</taxon>
        <taxon>Bacilli</taxon>
        <taxon>Bacillales</taxon>
        <taxon>Bacillaceae</taxon>
        <taxon>Allobacillus</taxon>
    </lineage>
</organism>
<dbReference type="CDD" id="cd00560">
    <property type="entry name" value="PanC"/>
    <property type="match status" value="1"/>
</dbReference>
<dbReference type="EMBL" id="JAHLZF010000001">
    <property type="protein sequence ID" value="MBU6079492.1"/>
    <property type="molecule type" value="Genomic_DNA"/>
</dbReference>
<dbReference type="Pfam" id="PF02569">
    <property type="entry name" value="Pantoate_ligase"/>
    <property type="match status" value="1"/>
</dbReference>
<feature type="binding site" evidence="4">
    <location>
        <position position="176"/>
    </location>
    <ligand>
        <name>ATP</name>
        <dbReference type="ChEBI" id="CHEBI:30616"/>
    </ligand>
</feature>
<gene>
    <name evidence="4 5" type="primary">panC</name>
    <name evidence="5" type="ORF">KQ486_00510</name>
</gene>
<comment type="subunit">
    <text evidence="4">Homodimer.</text>
</comment>
<dbReference type="NCBIfam" id="TIGR00018">
    <property type="entry name" value="panC"/>
    <property type="match status" value="1"/>
</dbReference>
<dbReference type="PANTHER" id="PTHR21299:SF1">
    <property type="entry name" value="PANTOATE--BETA-ALANINE LIGASE"/>
    <property type="match status" value="1"/>
</dbReference>
<accession>A0ABS6GM39</accession>
<evidence type="ECO:0000256" key="3">
    <source>
        <dbReference type="ARBA" id="ARBA00022840"/>
    </source>
</evidence>
<comment type="subcellular location">
    <subcellularLocation>
        <location evidence="4">Cytoplasm</location>
    </subcellularLocation>
</comment>
<evidence type="ECO:0000256" key="2">
    <source>
        <dbReference type="ARBA" id="ARBA00022741"/>
    </source>
</evidence>
<feature type="binding site" evidence="4">
    <location>
        <begin position="147"/>
        <end position="150"/>
    </location>
    <ligand>
        <name>ATP</name>
        <dbReference type="ChEBI" id="CHEBI:30616"/>
    </ligand>
</feature>
<feature type="binding site" evidence="4">
    <location>
        <position position="61"/>
    </location>
    <ligand>
        <name>(R)-pantoate</name>
        <dbReference type="ChEBI" id="CHEBI:15980"/>
    </ligand>
</feature>
<dbReference type="HAMAP" id="MF_00158">
    <property type="entry name" value="PanC"/>
    <property type="match status" value="1"/>
</dbReference>
<dbReference type="InterPro" id="IPR004821">
    <property type="entry name" value="Cyt_trans-like"/>
</dbReference>
<proteinExistence type="inferred from homology"/>
<evidence type="ECO:0000256" key="4">
    <source>
        <dbReference type="HAMAP-Rule" id="MF_00158"/>
    </source>
</evidence>
<comment type="catalytic activity">
    <reaction evidence="4">
        <text>(R)-pantoate + beta-alanine + ATP = (R)-pantothenate + AMP + diphosphate + H(+)</text>
        <dbReference type="Rhea" id="RHEA:10912"/>
        <dbReference type="ChEBI" id="CHEBI:15378"/>
        <dbReference type="ChEBI" id="CHEBI:15980"/>
        <dbReference type="ChEBI" id="CHEBI:29032"/>
        <dbReference type="ChEBI" id="CHEBI:30616"/>
        <dbReference type="ChEBI" id="CHEBI:33019"/>
        <dbReference type="ChEBI" id="CHEBI:57966"/>
        <dbReference type="ChEBI" id="CHEBI:456215"/>
        <dbReference type="EC" id="6.3.2.1"/>
    </reaction>
</comment>
<keyword evidence="3 4" id="KW-0067">ATP-binding</keyword>
<reference evidence="5 6" key="1">
    <citation type="journal article" date="2011" name="Int. J. Syst. Evol. Microbiol.">
        <title>Allobacillus halotolerans gen. nov., sp. nov. isolated from shrimp paste.</title>
        <authorList>
            <person name="Sheu S.Y."/>
            <person name="Arun A.B."/>
            <person name="Jiang S.R."/>
            <person name="Young C.C."/>
            <person name="Chen W.M."/>
        </authorList>
    </citation>
    <scope>NUCLEOTIDE SEQUENCE [LARGE SCALE GENOMIC DNA]</scope>
    <source>
        <strain evidence="5 6">LMG 24826</strain>
    </source>
</reference>
<comment type="similarity">
    <text evidence="4">Belongs to the pantothenate synthetase family.</text>
</comment>
<comment type="function">
    <text evidence="4">Catalyzes the condensation of pantoate with beta-alanine in an ATP-dependent reaction via a pantoyl-adenylate intermediate.</text>
</comment>
<keyword evidence="2 4" id="KW-0547">Nucleotide-binding</keyword>
<feature type="active site" description="Proton donor" evidence="4">
    <location>
        <position position="37"/>
    </location>
</feature>
<comment type="miscellaneous">
    <text evidence="4">The reaction proceeds by a bi uni uni bi ping pong mechanism.</text>
</comment>
<keyword evidence="1 4" id="KW-0963">Cytoplasm</keyword>
<dbReference type="PANTHER" id="PTHR21299">
    <property type="entry name" value="CYTIDYLATE KINASE/PANTOATE-BETA-ALANINE LIGASE"/>
    <property type="match status" value="1"/>
</dbReference>
<dbReference type="GO" id="GO:0016874">
    <property type="term" value="F:ligase activity"/>
    <property type="evidence" value="ECO:0007669"/>
    <property type="project" value="UniProtKB-KW"/>
</dbReference>
<feature type="binding site" evidence="4">
    <location>
        <position position="153"/>
    </location>
    <ligand>
        <name>(R)-pantoate</name>
        <dbReference type="ChEBI" id="CHEBI:15980"/>
    </ligand>
</feature>
<name>A0ABS6GM39_9BACI</name>
<protein>
    <recommendedName>
        <fullName evidence="4">Pantothenate synthetase</fullName>
        <shortName evidence="4">PS</shortName>
        <ecNumber evidence="4">6.3.2.1</ecNumber>
    </recommendedName>
    <alternativeName>
        <fullName evidence="4">Pantoate--beta-alanine ligase</fullName>
    </alternativeName>
    <alternativeName>
        <fullName evidence="4">Pantoate-activating enzyme</fullName>
    </alternativeName>
</protein>
<keyword evidence="4 5" id="KW-0436">Ligase</keyword>